<dbReference type="EMBL" id="CAEZYY010000030">
    <property type="protein sequence ID" value="CAB4763641.1"/>
    <property type="molecule type" value="Genomic_DNA"/>
</dbReference>
<proteinExistence type="predicted"/>
<evidence type="ECO:0000313" key="5">
    <source>
        <dbReference type="EMBL" id="CAB4763641.1"/>
    </source>
</evidence>
<dbReference type="EMBL" id="CAFBLR010000099">
    <property type="protein sequence ID" value="CAB4877707.1"/>
    <property type="molecule type" value="Genomic_DNA"/>
</dbReference>
<dbReference type="InterPro" id="IPR050109">
    <property type="entry name" value="HTH-type_TetR-like_transc_reg"/>
</dbReference>
<dbReference type="PROSITE" id="PS50977">
    <property type="entry name" value="HTH_TETR_2"/>
    <property type="match status" value="1"/>
</dbReference>
<dbReference type="AlphaFoldDB" id="A0A6J7E3T4"/>
<dbReference type="InterPro" id="IPR009057">
    <property type="entry name" value="Homeodomain-like_sf"/>
</dbReference>
<dbReference type="PANTHER" id="PTHR30055">
    <property type="entry name" value="HTH-TYPE TRANSCRIPTIONAL REGULATOR RUTR"/>
    <property type="match status" value="1"/>
</dbReference>
<evidence type="ECO:0000256" key="1">
    <source>
        <dbReference type="ARBA" id="ARBA00023015"/>
    </source>
</evidence>
<organism evidence="6">
    <name type="scientific">freshwater metagenome</name>
    <dbReference type="NCBI Taxonomy" id="449393"/>
    <lineage>
        <taxon>unclassified sequences</taxon>
        <taxon>metagenomes</taxon>
        <taxon>ecological metagenomes</taxon>
    </lineage>
</organism>
<sequence length="210" mass="23075">MLVKRRPPRPKTTEHPTKRALIDTVVAMLDSVPVGQVTCDSVLAASGISRGSLYYHFEDFSDLVEHALVLRYSRYVNDSIAAIESTLSQSASPEEFRERFVETVRAGHDSSKAALRLEQVIPLAAAAGSERMRTALGLEQQRYTDAHVGVLREAQTNGWVAPDFDPRALSVLVQAFLLGRAVDDVAPSPLEPQAWEVVVAAVLDRVLLTR</sequence>
<dbReference type="SUPFAM" id="SSF48498">
    <property type="entry name" value="Tetracyclin repressor-like, C-terminal domain"/>
    <property type="match status" value="1"/>
</dbReference>
<dbReference type="InterPro" id="IPR036271">
    <property type="entry name" value="Tet_transcr_reg_TetR-rel_C_sf"/>
</dbReference>
<reference evidence="6" key="1">
    <citation type="submission" date="2020-05" db="EMBL/GenBank/DDBJ databases">
        <authorList>
            <person name="Chiriac C."/>
            <person name="Salcher M."/>
            <person name="Ghai R."/>
            <person name="Kavagutti S V."/>
        </authorList>
    </citation>
    <scope>NUCLEOTIDE SEQUENCE</scope>
</reference>
<evidence type="ECO:0000313" key="6">
    <source>
        <dbReference type="EMBL" id="CAB4877707.1"/>
    </source>
</evidence>
<keyword evidence="1" id="KW-0805">Transcription regulation</keyword>
<protein>
    <submittedName>
        <fullName evidence="6">Unannotated protein</fullName>
    </submittedName>
</protein>
<accession>A0A6J7E3T4</accession>
<evidence type="ECO:0000256" key="3">
    <source>
        <dbReference type="ARBA" id="ARBA00023163"/>
    </source>
</evidence>
<evidence type="ECO:0000313" key="7">
    <source>
        <dbReference type="EMBL" id="CAB5066833.1"/>
    </source>
</evidence>
<dbReference type="GO" id="GO:0000976">
    <property type="term" value="F:transcription cis-regulatory region binding"/>
    <property type="evidence" value="ECO:0007669"/>
    <property type="project" value="TreeGrafter"/>
</dbReference>
<dbReference type="GO" id="GO:0003700">
    <property type="term" value="F:DNA-binding transcription factor activity"/>
    <property type="evidence" value="ECO:0007669"/>
    <property type="project" value="TreeGrafter"/>
</dbReference>
<dbReference type="PANTHER" id="PTHR30055:SF234">
    <property type="entry name" value="HTH-TYPE TRANSCRIPTIONAL REGULATOR BETI"/>
    <property type="match status" value="1"/>
</dbReference>
<evidence type="ECO:0000259" key="4">
    <source>
        <dbReference type="PROSITE" id="PS50977"/>
    </source>
</evidence>
<evidence type="ECO:0000256" key="2">
    <source>
        <dbReference type="ARBA" id="ARBA00023125"/>
    </source>
</evidence>
<dbReference type="SUPFAM" id="SSF46689">
    <property type="entry name" value="Homeodomain-like"/>
    <property type="match status" value="1"/>
</dbReference>
<keyword evidence="2" id="KW-0238">DNA-binding</keyword>
<dbReference type="InterPro" id="IPR001647">
    <property type="entry name" value="HTH_TetR"/>
</dbReference>
<dbReference type="Gene3D" id="1.10.357.10">
    <property type="entry name" value="Tetracycline Repressor, domain 2"/>
    <property type="match status" value="1"/>
</dbReference>
<name>A0A6J7E3T4_9ZZZZ</name>
<keyword evidence="3" id="KW-0804">Transcription</keyword>
<feature type="domain" description="HTH tetR-type" evidence="4">
    <location>
        <begin position="15"/>
        <end position="75"/>
    </location>
</feature>
<dbReference type="EMBL" id="CAFBQP010000085">
    <property type="protein sequence ID" value="CAB5066833.1"/>
    <property type="molecule type" value="Genomic_DNA"/>
</dbReference>
<gene>
    <name evidence="5" type="ORF">UFOPK2806_01869</name>
    <name evidence="6" type="ORF">UFOPK3417_01092</name>
    <name evidence="7" type="ORF">UFOPK4306_01924</name>
</gene>